<evidence type="ECO:0000256" key="2">
    <source>
        <dbReference type="ARBA" id="ARBA00022617"/>
    </source>
</evidence>
<dbReference type="Pfam" id="PF00034">
    <property type="entry name" value="Cytochrom_C"/>
    <property type="match status" value="1"/>
</dbReference>
<keyword evidence="1" id="KW-0813">Transport</keyword>
<dbReference type="Gene3D" id="1.10.760.10">
    <property type="entry name" value="Cytochrome c-like domain"/>
    <property type="match status" value="1"/>
</dbReference>
<keyword evidence="7" id="KW-0732">Signal</keyword>
<feature type="chain" id="PRO_5047251666" evidence="7">
    <location>
        <begin position="19"/>
        <end position="98"/>
    </location>
</feature>
<dbReference type="PRINTS" id="PR00606">
    <property type="entry name" value="CYTCHROMECID"/>
</dbReference>
<keyword evidence="10" id="KW-1185">Reference proteome</keyword>
<keyword evidence="3 6" id="KW-0479">Metal-binding</keyword>
<evidence type="ECO:0000313" key="9">
    <source>
        <dbReference type="EMBL" id="MBQ0934974.1"/>
    </source>
</evidence>
<evidence type="ECO:0000256" key="3">
    <source>
        <dbReference type="ARBA" id="ARBA00022723"/>
    </source>
</evidence>
<evidence type="ECO:0000256" key="4">
    <source>
        <dbReference type="ARBA" id="ARBA00022982"/>
    </source>
</evidence>
<dbReference type="InterPro" id="IPR009056">
    <property type="entry name" value="Cyt_c-like_dom"/>
</dbReference>
<feature type="signal peptide" evidence="7">
    <location>
        <begin position="1"/>
        <end position="18"/>
    </location>
</feature>
<name>A0ABS5DV05_9BURK</name>
<feature type="domain" description="Cytochrome c" evidence="8">
    <location>
        <begin position="8"/>
        <end position="98"/>
    </location>
</feature>
<keyword evidence="4" id="KW-0249">Electron transport</keyword>
<organism evidence="9 10">
    <name type="scientific">Ideonella paludis</name>
    <dbReference type="NCBI Taxonomy" id="1233411"/>
    <lineage>
        <taxon>Bacteria</taxon>
        <taxon>Pseudomonadati</taxon>
        <taxon>Pseudomonadota</taxon>
        <taxon>Betaproteobacteria</taxon>
        <taxon>Burkholderiales</taxon>
        <taxon>Sphaerotilaceae</taxon>
        <taxon>Ideonella</taxon>
    </lineage>
</organism>
<evidence type="ECO:0000256" key="1">
    <source>
        <dbReference type="ARBA" id="ARBA00022448"/>
    </source>
</evidence>
<keyword evidence="5 6" id="KW-0408">Iron</keyword>
<dbReference type="Proteomes" id="UP000672097">
    <property type="component" value="Unassembled WGS sequence"/>
</dbReference>
<dbReference type="InterPro" id="IPR036909">
    <property type="entry name" value="Cyt_c-like_dom_sf"/>
</dbReference>
<dbReference type="InterPro" id="IPR002324">
    <property type="entry name" value="Cyt_c_ID"/>
</dbReference>
<comment type="caution">
    <text evidence="9">The sequence shown here is derived from an EMBL/GenBank/DDBJ whole genome shotgun (WGS) entry which is preliminary data.</text>
</comment>
<dbReference type="EMBL" id="JAGQDG010000002">
    <property type="protein sequence ID" value="MBQ0934974.1"/>
    <property type="molecule type" value="Genomic_DNA"/>
</dbReference>
<proteinExistence type="predicted"/>
<protein>
    <submittedName>
        <fullName evidence="9">C-type cytochrome</fullName>
    </submittedName>
</protein>
<accession>A0ABS5DV05</accession>
<evidence type="ECO:0000259" key="8">
    <source>
        <dbReference type="PROSITE" id="PS51007"/>
    </source>
</evidence>
<evidence type="ECO:0000256" key="6">
    <source>
        <dbReference type="PROSITE-ProRule" id="PRU00433"/>
    </source>
</evidence>
<dbReference type="RefSeq" id="WP_210807436.1">
    <property type="nucleotide sequence ID" value="NZ_JAGQDG010000002.1"/>
</dbReference>
<reference evidence="9 10" key="1">
    <citation type="submission" date="2021-04" db="EMBL/GenBank/DDBJ databases">
        <title>The genome sequence of type strain Ideonella paludis KCTC 32238.</title>
        <authorList>
            <person name="Liu Y."/>
        </authorList>
    </citation>
    <scope>NUCLEOTIDE SEQUENCE [LARGE SCALE GENOMIC DNA]</scope>
    <source>
        <strain evidence="9 10">KCTC 32238</strain>
    </source>
</reference>
<keyword evidence="2 6" id="KW-0349">Heme</keyword>
<dbReference type="PROSITE" id="PS51007">
    <property type="entry name" value="CYTC"/>
    <property type="match status" value="1"/>
</dbReference>
<evidence type="ECO:0000313" key="10">
    <source>
        <dbReference type="Proteomes" id="UP000672097"/>
    </source>
</evidence>
<evidence type="ECO:0000256" key="5">
    <source>
        <dbReference type="ARBA" id="ARBA00023004"/>
    </source>
</evidence>
<evidence type="ECO:0000256" key="7">
    <source>
        <dbReference type="SAM" id="SignalP"/>
    </source>
</evidence>
<gene>
    <name evidence="9" type="ORF">KAK11_06535</name>
</gene>
<dbReference type="SUPFAM" id="SSF46626">
    <property type="entry name" value="Cytochrome c"/>
    <property type="match status" value="1"/>
</dbReference>
<sequence>MKALLSLLVVTAVSPAFANADLAAKKNCMACHAVDKKLVGPAYKDVAAKYAKDKNAVAMLAEKIQKGGVGAWGQVPMPANQVTADEAKQLATWVLSVK</sequence>